<keyword evidence="1" id="KW-0472">Membrane</keyword>
<evidence type="ECO:0000256" key="1">
    <source>
        <dbReference type="SAM" id="Phobius"/>
    </source>
</evidence>
<dbReference type="VEuPathDB" id="VectorBase:AMAM022297"/>
<reference evidence="3" key="1">
    <citation type="submission" date="2013-09" db="EMBL/GenBank/DDBJ databases">
        <title>The Genome Sequence of Anopheles maculatus species B.</title>
        <authorList>
            <consortium name="The Broad Institute Genomics Platform"/>
            <person name="Neafsey D.E."/>
            <person name="Besansky N."/>
            <person name="Howell P."/>
            <person name="Walton C."/>
            <person name="Young S.K."/>
            <person name="Zeng Q."/>
            <person name="Gargeya S."/>
            <person name="Fitzgerald M."/>
            <person name="Haas B."/>
            <person name="Abouelleil A."/>
            <person name="Allen A.W."/>
            <person name="Alvarado L."/>
            <person name="Arachchi H.M."/>
            <person name="Berlin A.M."/>
            <person name="Chapman S.B."/>
            <person name="Gainer-Dewar J."/>
            <person name="Goldberg J."/>
            <person name="Griggs A."/>
            <person name="Gujja S."/>
            <person name="Hansen M."/>
            <person name="Howarth C."/>
            <person name="Imamovic A."/>
            <person name="Ireland A."/>
            <person name="Larimer J."/>
            <person name="McCowan C."/>
            <person name="Murphy C."/>
            <person name="Pearson M."/>
            <person name="Poon T.W."/>
            <person name="Priest M."/>
            <person name="Roberts A."/>
            <person name="Saif S."/>
            <person name="Shea T."/>
            <person name="Sisk P."/>
            <person name="Sykes S."/>
            <person name="Wortman J."/>
            <person name="Nusbaum C."/>
            <person name="Birren B."/>
        </authorList>
    </citation>
    <scope>NUCLEOTIDE SEQUENCE [LARGE SCALE GENOMIC DNA]</scope>
    <source>
        <strain evidence="3">maculatus3</strain>
    </source>
</reference>
<keyword evidence="1" id="KW-1133">Transmembrane helix</keyword>
<accession>A0A182T9E6</accession>
<dbReference type="AlphaFoldDB" id="A0A182T9E6"/>
<reference evidence="2" key="2">
    <citation type="submission" date="2020-05" db="UniProtKB">
        <authorList>
            <consortium name="EnsemblMetazoa"/>
        </authorList>
    </citation>
    <scope>IDENTIFICATION</scope>
    <source>
        <strain evidence="2">maculatus3</strain>
    </source>
</reference>
<keyword evidence="3" id="KW-1185">Reference proteome</keyword>
<feature type="transmembrane region" description="Helical" evidence="1">
    <location>
        <begin position="46"/>
        <end position="68"/>
    </location>
</feature>
<proteinExistence type="predicted"/>
<protein>
    <submittedName>
        <fullName evidence="2">Uncharacterized protein</fullName>
    </submittedName>
</protein>
<dbReference type="Proteomes" id="UP000075901">
    <property type="component" value="Unassembled WGS sequence"/>
</dbReference>
<evidence type="ECO:0000313" key="2">
    <source>
        <dbReference type="EnsemblMetazoa" id="AMAM022297-PA"/>
    </source>
</evidence>
<organism evidence="2 3">
    <name type="scientific">Anopheles maculatus</name>
    <dbReference type="NCBI Taxonomy" id="74869"/>
    <lineage>
        <taxon>Eukaryota</taxon>
        <taxon>Metazoa</taxon>
        <taxon>Ecdysozoa</taxon>
        <taxon>Arthropoda</taxon>
        <taxon>Hexapoda</taxon>
        <taxon>Insecta</taxon>
        <taxon>Pterygota</taxon>
        <taxon>Neoptera</taxon>
        <taxon>Endopterygota</taxon>
        <taxon>Diptera</taxon>
        <taxon>Nematocera</taxon>
        <taxon>Culicoidea</taxon>
        <taxon>Culicidae</taxon>
        <taxon>Anophelinae</taxon>
        <taxon>Anopheles</taxon>
        <taxon>Anopheles maculatus group</taxon>
    </lineage>
</organism>
<name>A0A182T9E6_9DIPT</name>
<dbReference type="EnsemblMetazoa" id="AMAM022297-RA">
    <property type="protein sequence ID" value="AMAM022297-PA"/>
    <property type="gene ID" value="AMAM022297"/>
</dbReference>
<keyword evidence="1" id="KW-0812">Transmembrane</keyword>
<feature type="transmembrane region" description="Helical" evidence="1">
    <location>
        <begin position="6"/>
        <end position="25"/>
    </location>
</feature>
<evidence type="ECO:0000313" key="3">
    <source>
        <dbReference type="Proteomes" id="UP000075901"/>
    </source>
</evidence>
<sequence length="160" mass="17454">MKQFPVAPVAAHLTIAILIVQRYHFVPVSSGSKIQISAKRSRRTALQFSAVIIVVALPDRVGAAYTFIANDHKSMTMFGVFFCSDADRHRPLAKVRNWYGAGLRVAGSISTDQPQNMGSITEIMSMAINGGGAFFIAPSQIVDASNKYIESDIFIDDLMT</sequence>